<proteinExistence type="predicted"/>
<evidence type="ECO:0000313" key="1">
    <source>
        <dbReference type="EMBL" id="PCS03958.1"/>
    </source>
</evidence>
<evidence type="ECO:0000313" key="2">
    <source>
        <dbReference type="Proteomes" id="UP000218282"/>
    </source>
</evidence>
<comment type="caution">
    <text evidence="1">The sequence shown here is derived from an EMBL/GenBank/DDBJ whole genome shotgun (WGS) entry which is preliminary data.</text>
</comment>
<dbReference type="Proteomes" id="UP000218282">
    <property type="component" value="Unassembled WGS sequence"/>
</dbReference>
<sequence>MLDYGSGAVQDGLSEAVSGLLSKIDTAMPNSGSYMRVFSDGNGHWKNMHIRWDSAGYGNAVSNSLLKKGVKSVTVNEFGIGKAKISGLGALGFGLDYYQNRADGETVGRAFTHTAATTAVTSAGVWTVGTGLTFAAGTSMGTALGAGWLTGIIATNPIGWGIGASIAVGGLTKFAYDKNFLGFQDGVKSVGNAIDSGWKSLKSVFNGGKKKHA</sequence>
<gene>
    <name evidence="1" type="ORF">RU86_GL001788</name>
</gene>
<reference evidence="1 2" key="1">
    <citation type="submission" date="2014-12" db="EMBL/GenBank/DDBJ databases">
        <title>Draft genome sequences of 10 type strains of Lactococcus.</title>
        <authorList>
            <person name="Sun Z."/>
            <person name="Zhong Z."/>
            <person name="Liu W."/>
            <person name="Zhang W."/>
            <person name="Zhang H."/>
        </authorList>
    </citation>
    <scope>NUCLEOTIDE SEQUENCE [LARGE SCALE GENOMIC DNA]</scope>
    <source>
        <strain evidence="1 2">DSM 6634</strain>
    </source>
</reference>
<dbReference type="EMBL" id="JXJW01000042">
    <property type="protein sequence ID" value="PCS03958.1"/>
    <property type="molecule type" value="Genomic_DNA"/>
</dbReference>
<protein>
    <submittedName>
        <fullName evidence="1">Uncharacterized protein</fullName>
    </submittedName>
</protein>
<keyword evidence="2" id="KW-1185">Reference proteome</keyword>
<organism evidence="1 2">
    <name type="scientific">Pseudolactococcus piscium</name>
    <dbReference type="NCBI Taxonomy" id="1364"/>
    <lineage>
        <taxon>Bacteria</taxon>
        <taxon>Bacillati</taxon>
        <taxon>Bacillota</taxon>
        <taxon>Bacilli</taxon>
        <taxon>Lactobacillales</taxon>
        <taxon>Streptococcaceae</taxon>
        <taxon>Pseudolactococcus</taxon>
    </lineage>
</organism>
<dbReference type="AlphaFoldDB" id="A0A2A5RUC5"/>
<name>A0A2A5RUC5_9LACT</name>
<accession>A0A2A5RUC5</accession>